<dbReference type="EMBL" id="VCDI01000003">
    <property type="protein sequence ID" value="TLU72396.1"/>
    <property type="molecule type" value="Genomic_DNA"/>
</dbReference>
<keyword evidence="3 6" id="KW-0489">Methyltransferase</keyword>
<dbReference type="GO" id="GO:0032259">
    <property type="term" value="P:methylation"/>
    <property type="evidence" value="ECO:0007669"/>
    <property type="project" value="UniProtKB-KW"/>
</dbReference>
<dbReference type="AlphaFoldDB" id="A0A5R9JAJ7"/>
<feature type="binding site" evidence="6">
    <location>
        <position position="191"/>
    </location>
    <ligand>
        <name>S-adenosyl-L-methionine</name>
        <dbReference type="ChEBI" id="CHEBI:59789"/>
    </ligand>
</feature>
<keyword evidence="5 6" id="KW-0949">S-adenosyl-L-methionine</keyword>
<reference evidence="7 8" key="1">
    <citation type="submission" date="2019-05" db="EMBL/GenBank/DDBJ databases">
        <authorList>
            <person name="Pankratov T."/>
            <person name="Grouzdev D."/>
        </authorList>
    </citation>
    <scope>NUCLEOTIDE SEQUENCE [LARGE SCALE GENOMIC DNA]</scope>
    <source>
        <strain evidence="7 8">KEBCLARHB70R</strain>
    </source>
</reference>
<comment type="subcellular location">
    <subcellularLocation>
        <location evidence="6">Cytoplasm</location>
    </subcellularLocation>
</comment>
<dbReference type="EC" id="2.1.1.-" evidence="6"/>
<comment type="catalytic activity">
    <reaction evidence="6">
        <text>L-lysyl-[protein] + 3 S-adenosyl-L-methionine = N(6),N(6),N(6)-trimethyl-L-lysyl-[protein] + 3 S-adenosyl-L-homocysteine + 3 H(+)</text>
        <dbReference type="Rhea" id="RHEA:54192"/>
        <dbReference type="Rhea" id="RHEA-COMP:9752"/>
        <dbReference type="Rhea" id="RHEA-COMP:13826"/>
        <dbReference type="ChEBI" id="CHEBI:15378"/>
        <dbReference type="ChEBI" id="CHEBI:29969"/>
        <dbReference type="ChEBI" id="CHEBI:57856"/>
        <dbReference type="ChEBI" id="CHEBI:59789"/>
        <dbReference type="ChEBI" id="CHEBI:61961"/>
    </reaction>
</comment>
<dbReference type="InterPro" id="IPR029063">
    <property type="entry name" value="SAM-dependent_MTases_sf"/>
</dbReference>
<comment type="function">
    <text evidence="6">Methylates ribosomal protein L11.</text>
</comment>
<protein>
    <recommendedName>
        <fullName evidence="6">Ribosomal protein L11 methyltransferase</fullName>
        <shortName evidence="6">L11 Mtase</shortName>
        <ecNumber evidence="6">2.1.1.-</ecNumber>
    </recommendedName>
</protein>
<dbReference type="Proteomes" id="UP000305654">
    <property type="component" value="Unassembled WGS sequence"/>
</dbReference>
<dbReference type="OrthoDB" id="9785995at2"/>
<dbReference type="InterPro" id="IPR004498">
    <property type="entry name" value="Ribosomal_PrmA_MeTrfase"/>
</dbReference>
<keyword evidence="8" id="KW-1185">Reference proteome</keyword>
<dbReference type="GO" id="GO:0008276">
    <property type="term" value="F:protein methyltransferase activity"/>
    <property type="evidence" value="ECO:0007669"/>
    <property type="project" value="UniProtKB-UniRule"/>
</dbReference>
<dbReference type="RefSeq" id="WP_138325858.1">
    <property type="nucleotide sequence ID" value="NZ_VCDI01000003.1"/>
</dbReference>
<keyword evidence="4 6" id="KW-0808">Transferase</keyword>
<dbReference type="HAMAP" id="MF_00735">
    <property type="entry name" value="Methyltr_PrmA"/>
    <property type="match status" value="1"/>
</dbReference>
<comment type="caution">
    <text evidence="7">The sequence shown here is derived from an EMBL/GenBank/DDBJ whole genome shotgun (WGS) entry which is preliminary data.</text>
</comment>
<dbReference type="CDD" id="cd02440">
    <property type="entry name" value="AdoMet_MTases"/>
    <property type="match status" value="1"/>
</dbReference>
<dbReference type="PANTHER" id="PTHR43648">
    <property type="entry name" value="ELECTRON TRANSFER FLAVOPROTEIN BETA SUBUNIT LYSINE METHYLTRANSFERASE"/>
    <property type="match status" value="1"/>
</dbReference>
<evidence type="ECO:0000256" key="5">
    <source>
        <dbReference type="ARBA" id="ARBA00022691"/>
    </source>
</evidence>
<name>A0A5R9JAJ7_9PROT</name>
<proteinExistence type="inferred from homology"/>
<sequence>MSAQHLGSRRRHALRLETVHVTVPEAAVEAYEAALASVCGTVGIFEADDTQTVWRIEGVKDEGADEPALATALALAHAATGIAAALYREPTEAEGWLSRTYSSFPEQHVGRRFAVRGTHLGPAPRGERLTLVLDAGIAFGSGEHGSTRGCLRALEIVAHRRPARILDLGAGSGILAMAAAALLHRPVLAVDIEPWSVRVAAQNAAMNRLHRLVACRLGNGWRTPAIRAGAPYDLVFANILARPLCRMALSLATSLAPGGTAILAGLLGTQVRMVLAAHRRQGLVLERVLREGDWATLILRRRARIPGHAA</sequence>
<organism evidence="7 8">
    <name type="scientific">Lichenicoccus roseus</name>
    <dbReference type="NCBI Taxonomy" id="2683649"/>
    <lineage>
        <taxon>Bacteria</taxon>
        <taxon>Pseudomonadati</taxon>
        <taxon>Pseudomonadota</taxon>
        <taxon>Alphaproteobacteria</taxon>
        <taxon>Acetobacterales</taxon>
        <taxon>Acetobacteraceae</taxon>
        <taxon>Lichenicoccus</taxon>
    </lineage>
</organism>
<evidence type="ECO:0000256" key="1">
    <source>
        <dbReference type="ARBA" id="ARBA00009741"/>
    </source>
</evidence>
<evidence type="ECO:0000256" key="4">
    <source>
        <dbReference type="ARBA" id="ARBA00022679"/>
    </source>
</evidence>
<keyword evidence="2 6" id="KW-0963">Cytoplasm</keyword>
<comment type="similarity">
    <text evidence="1 6">Belongs to the methyltransferase superfamily. PrmA family.</text>
</comment>
<gene>
    <name evidence="6" type="primary">prmA</name>
    <name evidence="7" type="ORF">FE263_09985</name>
</gene>
<feature type="binding site" evidence="6">
    <location>
        <position position="169"/>
    </location>
    <ligand>
        <name>S-adenosyl-L-methionine</name>
        <dbReference type="ChEBI" id="CHEBI:59789"/>
    </ligand>
</feature>
<dbReference type="InterPro" id="IPR050078">
    <property type="entry name" value="Ribosomal_L11_MeTrfase_PrmA"/>
</dbReference>
<dbReference type="PANTHER" id="PTHR43648:SF1">
    <property type="entry name" value="ELECTRON TRANSFER FLAVOPROTEIN BETA SUBUNIT LYSINE METHYLTRANSFERASE"/>
    <property type="match status" value="1"/>
</dbReference>
<evidence type="ECO:0000313" key="8">
    <source>
        <dbReference type="Proteomes" id="UP000305654"/>
    </source>
</evidence>
<feature type="binding site" evidence="6">
    <location>
        <position position="147"/>
    </location>
    <ligand>
        <name>S-adenosyl-L-methionine</name>
        <dbReference type="ChEBI" id="CHEBI:59789"/>
    </ligand>
</feature>
<evidence type="ECO:0000313" key="7">
    <source>
        <dbReference type="EMBL" id="TLU72396.1"/>
    </source>
</evidence>
<dbReference type="GO" id="GO:0005737">
    <property type="term" value="C:cytoplasm"/>
    <property type="evidence" value="ECO:0007669"/>
    <property type="project" value="UniProtKB-SubCell"/>
</dbReference>
<feature type="binding site" evidence="6">
    <location>
        <position position="238"/>
    </location>
    <ligand>
        <name>S-adenosyl-L-methionine</name>
        <dbReference type="ChEBI" id="CHEBI:59789"/>
    </ligand>
</feature>
<dbReference type="Gene3D" id="3.40.50.150">
    <property type="entry name" value="Vaccinia Virus protein VP39"/>
    <property type="match status" value="1"/>
</dbReference>
<evidence type="ECO:0000256" key="2">
    <source>
        <dbReference type="ARBA" id="ARBA00022490"/>
    </source>
</evidence>
<evidence type="ECO:0000256" key="3">
    <source>
        <dbReference type="ARBA" id="ARBA00022603"/>
    </source>
</evidence>
<accession>A0A5R9JAJ7</accession>
<evidence type="ECO:0000256" key="6">
    <source>
        <dbReference type="HAMAP-Rule" id="MF_00735"/>
    </source>
</evidence>
<dbReference type="Pfam" id="PF06325">
    <property type="entry name" value="PrmA"/>
    <property type="match status" value="1"/>
</dbReference>
<dbReference type="SUPFAM" id="SSF53335">
    <property type="entry name" value="S-adenosyl-L-methionine-dependent methyltransferases"/>
    <property type="match status" value="1"/>
</dbReference>